<dbReference type="Proteomes" id="UP001281003">
    <property type="component" value="Unassembled WGS sequence"/>
</dbReference>
<evidence type="ECO:0000256" key="1">
    <source>
        <dbReference type="SAM" id="MobiDB-lite"/>
    </source>
</evidence>
<gene>
    <name evidence="4" type="ORF">B0T20DRAFT_418295</name>
</gene>
<feature type="chain" id="PRO_5042037349" evidence="3">
    <location>
        <begin position="23"/>
        <end position="173"/>
    </location>
</feature>
<keyword evidence="2" id="KW-0812">Transmembrane</keyword>
<organism evidence="4 5">
    <name type="scientific">Sordaria brevicollis</name>
    <dbReference type="NCBI Taxonomy" id="83679"/>
    <lineage>
        <taxon>Eukaryota</taxon>
        <taxon>Fungi</taxon>
        <taxon>Dikarya</taxon>
        <taxon>Ascomycota</taxon>
        <taxon>Pezizomycotina</taxon>
        <taxon>Sordariomycetes</taxon>
        <taxon>Sordariomycetidae</taxon>
        <taxon>Sordariales</taxon>
        <taxon>Sordariaceae</taxon>
        <taxon>Sordaria</taxon>
    </lineage>
</organism>
<evidence type="ECO:0000256" key="2">
    <source>
        <dbReference type="SAM" id="Phobius"/>
    </source>
</evidence>
<dbReference type="AlphaFoldDB" id="A0AAE0UAA1"/>
<keyword evidence="5" id="KW-1185">Reference proteome</keyword>
<protein>
    <submittedName>
        <fullName evidence="4">Uncharacterized protein</fullName>
    </submittedName>
</protein>
<evidence type="ECO:0000313" key="5">
    <source>
        <dbReference type="Proteomes" id="UP001281003"/>
    </source>
</evidence>
<feature type="signal peptide" evidence="3">
    <location>
        <begin position="1"/>
        <end position="22"/>
    </location>
</feature>
<evidence type="ECO:0000313" key="4">
    <source>
        <dbReference type="EMBL" id="KAK3396637.1"/>
    </source>
</evidence>
<evidence type="ECO:0000256" key="3">
    <source>
        <dbReference type="SAM" id="SignalP"/>
    </source>
</evidence>
<keyword evidence="2" id="KW-0472">Membrane</keyword>
<keyword evidence="2" id="KW-1133">Transmembrane helix</keyword>
<accession>A0AAE0UAA1</accession>
<feature type="compositionally biased region" description="Basic and acidic residues" evidence="1">
    <location>
        <begin position="82"/>
        <end position="102"/>
    </location>
</feature>
<feature type="non-terminal residue" evidence="4">
    <location>
        <position position="173"/>
    </location>
</feature>
<proteinExistence type="predicted"/>
<comment type="caution">
    <text evidence="4">The sequence shown here is derived from an EMBL/GenBank/DDBJ whole genome shotgun (WGS) entry which is preliminary data.</text>
</comment>
<name>A0AAE0UAA1_SORBR</name>
<feature type="transmembrane region" description="Helical" evidence="2">
    <location>
        <begin position="143"/>
        <end position="164"/>
    </location>
</feature>
<feature type="region of interest" description="Disordered" evidence="1">
    <location>
        <begin position="58"/>
        <end position="125"/>
    </location>
</feature>
<keyword evidence="3" id="KW-0732">Signal</keyword>
<feature type="compositionally biased region" description="Basic and acidic residues" evidence="1">
    <location>
        <begin position="115"/>
        <end position="125"/>
    </location>
</feature>
<reference evidence="4" key="2">
    <citation type="submission" date="2023-07" db="EMBL/GenBank/DDBJ databases">
        <authorList>
            <consortium name="Lawrence Berkeley National Laboratory"/>
            <person name="Haridas S."/>
            <person name="Hensen N."/>
            <person name="Bonometti L."/>
            <person name="Westerberg I."/>
            <person name="Brannstrom I.O."/>
            <person name="Guillou S."/>
            <person name="Cros-Aarteil S."/>
            <person name="Calhoun S."/>
            <person name="Kuo A."/>
            <person name="Mondo S."/>
            <person name="Pangilinan J."/>
            <person name="Riley R."/>
            <person name="LaButti K."/>
            <person name="Andreopoulos B."/>
            <person name="Lipzen A."/>
            <person name="Chen C."/>
            <person name="Yanf M."/>
            <person name="Daum C."/>
            <person name="Ng V."/>
            <person name="Clum A."/>
            <person name="Steindorff A."/>
            <person name="Ohm R."/>
            <person name="Martin F."/>
            <person name="Silar P."/>
            <person name="Natvig D."/>
            <person name="Lalanne C."/>
            <person name="Gautier V."/>
            <person name="Ament-velasquez S.L."/>
            <person name="Kruys A."/>
            <person name="Hutchinson M.I."/>
            <person name="Powell A.J."/>
            <person name="Barry K."/>
            <person name="Miller A.N."/>
            <person name="Grigoriev I.V."/>
            <person name="Debuchy R."/>
            <person name="Gladieux P."/>
            <person name="Thoren M.H."/>
            <person name="Johannesson H."/>
        </authorList>
    </citation>
    <scope>NUCLEOTIDE SEQUENCE</scope>
    <source>
        <strain evidence="4">FGSC 1904</strain>
    </source>
</reference>
<reference evidence="4" key="1">
    <citation type="journal article" date="2023" name="Mol. Phylogenet. Evol.">
        <title>Genome-scale phylogeny and comparative genomics of the fungal order Sordariales.</title>
        <authorList>
            <person name="Hensen N."/>
            <person name="Bonometti L."/>
            <person name="Westerberg I."/>
            <person name="Brannstrom I.O."/>
            <person name="Guillou S."/>
            <person name="Cros-Aarteil S."/>
            <person name="Calhoun S."/>
            <person name="Haridas S."/>
            <person name="Kuo A."/>
            <person name="Mondo S."/>
            <person name="Pangilinan J."/>
            <person name="Riley R."/>
            <person name="LaButti K."/>
            <person name="Andreopoulos B."/>
            <person name="Lipzen A."/>
            <person name="Chen C."/>
            <person name="Yan M."/>
            <person name="Daum C."/>
            <person name="Ng V."/>
            <person name="Clum A."/>
            <person name="Steindorff A."/>
            <person name="Ohm R.A."/>
            <person name="Martin F."/>
            <person name="Silar P."/>
            <person name="Natvig D.O."/>
            <person name="Lalanne C."/>
            <person name="Gautier V."/>
            <person name="Ament-Velasquez S.L."/>
            <person name="Kruys A."/>
            <person name="Hutchinson M.I."/>
            <person name="Powell A.J."/>
            <person name="Barry K."/>
            <person name="Miller A.N."/>
            <person name="Grigoriev I.V."/>
            <person name="Debuchy R."/>
            <person name="Gladieux P."/>
            <person name="Hiltunen Thoren M."/>
            <person name="Johannesson H."/>
        </authorList>
    </citation>
    <scope>NUCLEOTIDE SEQUENCE</scope>
    <source>
        <strain evidence="4">FGSC 1904</strain>
    </source>
</reference>
<sequence>MRPSSLLHFVASALLHFGVGLALPRPPVTSSLALSLREPIHKQSYPAKLALVKREEDDLVNNESAAPSSSPDEPWLSATEHVSTDHISRSETDEDAEHHGNGLHESVSTETTTHVARDSTDGEGKDDIVVRGIERRGSSAKTIGILCGYIVAGIVGLILLVFVVERSTRKCRA</sequence>
<dbReference type="EMBL" id="JAUTDP010000009">
    <property type="protein sequence ID" value="KAK3396637.1"/>
    <property type="molecule type" value="Genomic_DNA"/>
</dbReference>